<evidence type="ECO:0000313" key="3">
    <source>
        <dbReference type="EMBL" id="CAG8672857.1"/>
    </source>
</evidence>
<keyword evidence="1" id="KW-0472">Membrane</keyword>
<protein>
    <submittedName>
        <fullName evidence="3">10928_t:CDS:1</fullName>
    </submittedName>
</protein>
<keyword evidence="2" id="KW-0732">Signal</keyword>
<feature type="transmembrane region" description="Helical" evidence="1">
    <location>
        <begin position="245"/>
        <end position="266"/>
    </location>
</feature>
<proteinExistence type="predicted"/>
<gene>
    <name evidence="3" type="ORF">AMORRO_LOCUS10897</name>
</gene>
<comment type="caution">
    <text evidence="3">The sequence shown here is derived from an EMBL/GenBank/DDBJ whole genome shotgun (WGS) entry which is preliminary data.</text>
</comment>
<feature type="chain" id="PRO_5040385290" evidence="2">
    <location>
        <begin position="20"/>
        <end position="362"/>
    </location>
</feature>
<feature type="non-terminal residue" evidence="3">
    <location>
        <position position="362"/>
    </location>
</feature>
<dbReference type="AlphaFoldDB" id="A0A9N9EFJ2"/>
<evidence type="ECO:0000256" key="1">
    <source>
        <dbReference type="SAM" id="Phobius"/>
    </source>
</evidence>
<dbReference type="Proteomes" id="UP000789342">
    <property type="component" value="Unassembled WGS sequence"/>
</dbReference>
<keyword evidence="4" id="KW-1185">Reference proteome</keyword>
<accession>A0A9N9EFJ2</accession>
<keyword evidence="1" id="KW-0812">Transmembrane</keyword>
<keyword evidence="1" id="KW-1133">Transmembrane helix</keyword>
<name>A0A9N9EFJ2_9GLOM</name>
<evidence type="ECO:0000313" key="4">
    <source>
        <dbReference type="Proteomes" id="UP000789342"/>
    </source>
</evidence>
<reference evidence="3" key="1">
    <citation type="submission" date="2021-06" db="EMBL/GenBank/DDBJ databases">
        <authorList>
            <person name="Kallberg Y."/>
            <person name="Tangrot J."/>
            <person name="Rosling A."/>
        </authorList>
    </citation>
    <scope>NUCLEOTIDE SEQUENCE</scope>
    <source>
        <strain evidence="3">CL551</strain>
    </source>
</reference>
<evidence type="ECO:0000256" key="2">
    <source>
        <dbReference type="SAM" id="SignalP"/>
    </source>
</evidence>
<dbReference type="EMBL" id="CAJVPV010012821">
    <property type="protein sequence ID" value="CAG8672857.1"/>
    <property type="molecule type" value="Genomic_DNA"/>
</dbReference>
<feature type="signal peptide" evidence="2">
    <location>
        <begin position="1"/>
        <end position="19"/>
    </location>
</feature>
<dbReference type="OrthoDB" id="2421077at2759"/>
<sequence length="362" mass="40948">RILVLLILSGLLIAYFVNGVMEIKDERPTLRSRSFDSSSIPVPSLKVVGPFIYDMECNMTALSIGDLPKDYCSETFSWVVEDVNSTSGYFFPNSSLNFVSYDSEAVIRITTSNRTNNGTIRDLTVVLYDQNLTPIHFISEAEKQQGNAPQRIGFDKKFADSLDALNVYTISYNRIHYITISRFIQRLMIPSWLNYLGVPPSYKEDPYIRTVFHVGESDQTLYSTIHIKAQSFVINVEEELKDKTALTLLGLMGGAIGLVTSIYSFLFGDAKLSPWGFIQKFGCCFSTIASKKLQRQFNGARKGVNDGTYQPIMPSTVQNMDLDDINLLLRDYVVDLEFLYRAIKLKGEENVEIRKGEVMDEV</sequence>
<organism evidence="3 4">
    <name type="scientific">Acaulospora morrowiae</name>
    <dbReference type="NCBI Taxonomy" id="94023"/>
    <lineage>
        <taxon>Eukaryota</taxon>
        <taxon>Fungi</taxon>
        <taxon>Fungi incertae sedis</taxon>
        <taxon>Mucoromycota</taxon>
        <taxon>Glomeromycotina</taxon>
        <taxon>Glomeromycetes</taxon>
        <taxon>Diversisporales</taxon>
        <taxon>Acaulosporaceae</taxon>
        <taxon>Acaulospora</taxon>
    </lineage>
</organism>